<feature type="non-terminal residue" evidence="1">
    <location>
        <position position="74"/>
    </location>
</feature>
<dbReference type="Proteomes" id="UP001221924">
    <property type="component" value="Unassembled WGS sequence"/>
</dbReference>
<evidence type="ECO:0000313" key="2">
    <source>
        <dbReference type="Proteomes" id="UP001221924"/>
    </source>
</evidence>
<proteinExistence type="predicted"/>
<gene>
    <name evidence="1" type="ORF">PZH42_31540</name>
</gene>
<comment type="caution">
    <text evidence="1">The sequence shown here is derived from an EMBL/GenBank/DDBJ whole genome shotgun (WGS) entry which is preliminary data.</text>
</comment>
<dbReference type="EMBL" id="JARFID010001206">
    <property type="protein sequence ID" value="MDE8698429.1"/>
    <property type="molecule type" value="Genomic_DNA"/>
</dbReference>
<reference evidence="1" key="1">
    <citation type="submission" date="2023-03" db="EMBL/GenBank/DDBJ databases">
        <title>DFI Biobank Strains.</title>
        <authorList>
            <person name="Mostad J."/>
            <person name="Paddock L."/>
            <person name="Medina S."/>
            <person name="Waligurski E."/>
            <person name="Barat B."/>
            <person name="Smith R."/>
            <person name="Burgo V."/>
            <person name="Metcalfe C."/>
            <person name="Woodson C."/>
            <person name="Sundararajan A."/>
            <person name="Ramaswamy R."/>
            <person name="Lin H."/>
            <person name="Pamer E.G."/>
        </authorList>
    </citation>
    <scope>NUCLEOTIDE SEQUENCE</scope>
    <source>
        <strain evidence="1">DFI.9.5</strain>
    </source>
</reference>
<dbReference type="Gene3D" id="2.130.10.10">
    <property type="entry name" value="YVTN repeat-like/Quinoprotein amine dehydrogenase"/>
    <property type="match status" value="1"/>
</dbReference>
<name>A0AAX4Y369_9BACE</name>
<dbReference type="InterPro" id="IPR011110">
    <property type="entry name" value="Reg_prop"/>
</dbReference>
<protein>
    <submittedName>
        <fullName evidence="1">Two-component regulator propeller domain-containing protein</fullName>
    </submittedName>
</protein>
<dbReference type="Pfam" id="PF07494">
    <property type="entry name" value="Reg_prop"/>
    <property type="match status" value="1"/>
</dbReference>
<dbReference type="InterPro" id="IPR015943">
    <property type="entry name" value="WD40/YVTN_repeat-like_dom_sf"/>
</dbReference>
<organism evidence="1 2">
    <name type="scientific">Bacteroides cellulosilyticus</name>
    <dbReference type="NCBI Taxonomy" id="246787"/>
    <lineage>
        <taxon>Bacteria</taxon>
        <taxon>Pseudomonadati</taxon>
        <taxon>Bacteroidota</taxon>
        <taxon>Bacteroidia</taxon>
        <taxon>Bacteroidales</taxon>
        <taxon>Bacteroidaceae</taxon>
        <taxon>Bacteroides</taxon>
    </lineage>
</organism>
<dbReference type="AlphaFoldDB" id="A0AAX4Y369"/>
<sequence>MTFKSPQNVQFYNITATMDKHRLSSGNIRSLLQDKFGNIWIGNYSSGVEHVLKVLRLNIRFTYTKDDEKNIITI</sequence>
<accession>A0AAX4Y369</accession>
<evidence type="ECO:0000313" key="1">
    <source>
        <dbReference type="EMBL" id="MDE8698429.1"/>
    </source>
</evidence>